<dbReference type="Proteomes" id="UP000002039">
    <property type="component" value="Unassembled WGS sequence"/>
</dbReference>
<dbReference type="RefSeq" id="XP_045281391.1">
    <property type="nucleotide sequence ID" value="XM_045426335.1"/>
</dbReference>
<keyword evidence="1" id="KW-1133">Transmembrane helix</keyword>
<gene>
    <name evidence="2" type="ORF">BDCG_17189</name>
</gene>
<organism evidence="2 3">
    <name type="scientific">Ajellomyces dermatitidis (strain ER-3 / ATCC MYA-2586)</name>
    <name type="common">Blastomyces dermatitidis</name>
    <dbReference type="NCBI Taxonomy" id="559297"/>
    <lineage>
        <taxon>Eukaryota</taxon>
        <taxon>Fungi</taxon>
        <taxon>Dikarya</taxon>
        <taxon>Ascomycota</taxon>
        <taxon>Pezizomycotina</taxon>
        <taxon>Eurotiomycetes</taxon>
        <taxon>Eurotiomycetidae</taxon>
        <taxon>Onygenales</taxon>
        <taxon>Ajellomycetaceae</taxon>
        <taxon>Blastomyces</taxon>
    </lineage>
</organism>
<reference evidence="3" key="1">
    <citation type="journal article" date="2015" name="PLoS Genet.">
        <title>The dynamic genome and transcriptome of the human fungal pathogen Blastomyces and close relative Emmonsia.</title>
        <authorList>
            <person name="Munoz J.F."/>
            <person name="Gauthier G.M."/>
            <person name="Desjardins C.A."/>
            <person name="Gallo J.E."/>
            <person name="Holder J."/>
            <person name="Sullivan T.D."/>
            <person name="Marty A.J."/>
            <person name="Carmen J.C."/>
            <person name="Chen Z."/>
            <person name="Ding L."/>
            <person name="Gujja S."/>
            <person name="Magrini V."/>
            <person name="Misas E."/>
            <person name="Mitreva M."/>
            <person name="Priest M."/>
            <person name="Saif S."/>
            <person name="Whiston E.A."/>
            <person name="Young S."/>
            <person name="Zeng Q."/>
            <person name="Goldman W.E."/>
            <person name="Mardis E.R."/>
            <person name="Taylor J.W."/>
            <person name="McEwen J.G."/>
            <person name="Clay O.K."/>
            <person name="Klein B.S."/>
            <person name="Cuomo C.A."/>
        </authorList>
    </citation>
    <scope>NUCLEOTIDE SEQUENCE [LARGE SCALE GENOMIC DNA]</scope>
    <source>
        <strain evidence="3">ER-3 / ATCC MYA-2586</strain>
    </source>
</reference>
<feature type="transmembrane region" description="Helical" evidence="1">
    <location>
        <begin position="72"/>
        <end position="95"/>
    </location>
</feature>
<keyword evidence="1" id="KW-0812">Transmembrane</keyword>
<feature type="transmembrane region" description="Helical" evidence="1">
    <location>
        <begin position="32"/>
        <end position="52"/>
    </location>
</feature>
<keyword evidence="3" id="KW-1185">Reference proteome</keyword>
<keyword evidence="1" id="KW-0472">Membrane</keyword>
<evidence type="ECO:0000313" key="3">
    <source>
        <dbReference type="Proteomes" id="UP000002039"/>
    </source>
</evidence>
<feature type="non-terminal residue" evidence="2">
    <location>
        <position position="152"/>
    </location>
</feature>
<dbReference type="EMBL" id="EQ999978">
    <property type="protein sequence ID" value="OAT01664.1"/>
    <property type="molecule type" value="Genomic_DNA"/>
</dbReference>
<evidence type="ECO:0000256" key="1">
    <source>
        <dbReference type="SAM" id="Phobius"/>
    </source>
</evidence>
<proteinExistence type="predicted"/>
<dbReference type="GeneID" id="69032081"/>
<accession>A0ABX2VWY1</accession>
<sequence>SSYVDRSVSADDSELNVESLIKNLKNMIMKKLSVSCVTESLTFLSALSISFSATLSQSSTSASVSDSLTLTISVSVTLTSATSALSGFTVSAFVISSPCFKKMLYKLDKSFALISEIILIKDDNIAETTSLYSQASSITFSLFSVRKVIHTL</sequence>
<name>A0ABX2VWY1_AJEDR</name>
<protein>
    <submittedName>
        <fullName evidence="2">Uncharacterized protein</fullName>
    </submittedName>
</protein>
<feature type="non-terminal residue" evidence="2">
    <location>
        <position position="1"/>
    </location>
</feature>
<evidence type="ECO:0000313" key="2">
    <source>
        <dbReference type="EMBL" id="OAT01664.1"/>
    </source>
</evidence>